<reference evidence="1" key="1">
    <citation type="submission" date="2021-05" db="EMBL/GenBank/DDBJ databases">
        <authorList>
            <person name="Scholz U."/>
            <person name="Mascher M."/>
            <person name="Fiebig A."/>
        </authorList>
    </citation>
    <scope>NUCLEOTIDE SEQUENCE [LARGE SCALE GENOMIC DNA]</scope>
</reference>
<dbReference type="EnsemblPlants" id="AVESA.00010b.r2.6AG1068650.1">
    <property type="protein sequence ID" value="AVESA.00010b.r2.6AG1068650.1.CDS"/>
    <property type="gene ID" value="AVESA.00010b.r2.6AG1068650"/>
</dbReference>
<dbReference type="Proteomes" id="UP001732700">
    <property type="component" value="Chromosome 6A"/>
</dbReference>
<sequence>METTSTVTGAVTVTTSASVSHGGGGDGGASVFFLPFPGAQGHTNPMLQFGRRLAYHGLRPTLVVTRYVLSTADAPPGDPFRVAAISDGFDAGGMASCPDYADYVSRMEAVGSETLRELLLSEARAGRPVSVLVYDPHLPWALPVAREAGVATAAFFSQPCAVDVIYGEVWAGRMALPATDGRELVARGALSVELGPEDMPPFVAVPESQPVLTKTSIRQFEGLEEADDVLVNSFRDFEPKEAKYMELTWRAKMVGPTLPSFYLDDDRLPSNKSYGFNLFSGDAPCMDWLEKQSISSVVLVSYGTVSNYDTSQLEELGNGLCNSGKPFIWVVRSNEAHKLTEELKMKCEKIGLIVSWCPQLEVLAHKAIGCFVTHCGWNSTLEAVASGVPLVGIPDWADQPTISKYVESVWGMGVVRKGENGFIGSGDIESCIREVMDGERKDEYKRNAMKWMQKAKEAMREGGSSDIHIIEFAAKYK</sequence>
<evidence type="ECO:0000313" key="2">
    <source>
        <dbReference type="Proteomes" id="UP001732700"/>
    </source>
</evidence>
<organism evidence="1 2">
    <name type="scientific">Avena sativa</name>
    <name type="common">Oat</name>
    <dbReference type="NCBI Taxonomy" id="4498"/>
    <lineage>
        <taxon>Eukaryota</taxon>
        <taxon>Viridiplantae</taxon>
        <taxon>Streptophyta</taxon>
        <taxon>Embryophyta</taxon>
        <taxon>Tracheophyta</taxon>
        <taxon>Spermatophyta</taxon>
        <taxon>Magnoliopsida</taxon>
        <taxon>Liliopsida</taxon>
        <taxon>Poales</taxon>
        <taxon>Poaceae</taxon>
        <taxon>BOP clade</taxon>
        <taxon>Pooideae</taxon>
        <taxon>Poodae</taxon>
        <taxon>Poeae</taxon>
        <taxon>Poeae Chloroplast Group 1 (Aveneae type)</taxon>
        <taxon>Aveninae</taxon>
        <taxon>Avena</taxon>
    </lineage>
</organism>
<keyword evidence="2" id="KW-1185">Reference proteome</keyword>
<evidence type="ECO:0000313" key="1">
    <source>
        <dbReference type="EnsemblPlants" id="AVESA.00010b.r2.6AG1068650.1.CDS"/>
    </source>
</evidence>
<name>A0ACD5Z0M6_AVESA</name>
<protein>
    <submittedName>
        <fullName evidence="1">Uncharacterized protein</fullName>
    </submittedName>
</protein>
<accession>A0ACD5Z0M6</accession>
<proteinExistence type="predicted"/>
<reference evidence="1" key="2">
    <citation type="submission" date="2025-09" db="UniProtKB">
        <authorList>
            <consortium name="EnsemblPlants"/>
        </authorList>
    </citation>
    <scope>IDENTIFICATION</scope>
</reference>